<evidence type="ECO:0000313" key="1">
    <source>
        <dbReference type="EMBL" id="CAH1957291.1"/>
    </source>
</evidence>
<sequence>MGGRNEQCYLITFLPNCFCYVLDAHNRYRTDILDALTRTYRGLYADSDHFMVGVKFRPILTVQRNRKNEKRTVINTKRLEKQEDRDRYKRILNEELETAKIEELYSVDEKWNLIKEKMEKCVSECDQKRSKSKNKWFDEECERELKERNKLRLLEIRKATEVNKLKYTEQWKACKKLLRYNARTVRGFLKQLIMTRRSNFINYIVIDT</sequence>
<accession>A0A9P0NSK8</accession>
<dbReference type="OrthoDB" id="8195170at2759"/>
<protein>
    <submittedName>
        <fullName evidence="1">Uncharacterized protein</fullName>
    </submittedName>
</protein>
<evidence type="ECO:0000313" key="2">
    <source>
        <dbReference type="Proteomes" id="UP001152888"/>
    </source>
</evidence>
<dbReference type="AlphaFoldDB" id="A0A9P0NSK8"/>
<comment type="caution">
    <text evidence="1">The sequence shown here is derived from an EMBL/GenBank/DDBJ whole genome shotgun (WGS) entry which is preliminary data.</text>
</comment>
<dbReference type="EMBL" id="CAKOFQ010006669">
    <property type="protein sequence ID" value="CAH1957291.1"/>
    <property type="molecule type" value="Genomic_DNA"/>
</dbReference>
<proteinExistence type="predicted"/>
<dbReference type="Proteomes" id="UP001152888">
    <property type="component" value="Unassembled WGS sequence"/>
</dbReference>
<name>A0A9P0NSK8_ACAOB</name>
<organism evidence="1 2">
    <name type="scientific">Acanthoscelides obtectus</name>
    <name type="common">Bean weevil</name>
    <name type="synonym">Bruchus obtectus</name>
    <dbReference type="NCBI Taxonomy" id="200917"/>
    <lineage>
        <taxon>Eukaryota</taxon>
        <taxon>Metazoa</taxon>
        <taxon>Ecdysozoa</taxon>
        <taxon>Arthropoda</taxon>
        <taxon>Hexapoda</taxon>
        <taxon>Insecta</taxon>
        <taxon>Pterygota</taxon>
        <taxon>Neoptera</taxon>
        <taxon>Endopterygota</taxon>
        <taxon>Coleoptera</taxon>
        <taxon>Polyphaga</taxon>
        <taxon>Cucujiformia</taxon>
        <taxon>Chrysomeloidea</taxon>
        <taxon>Chrysomelidae</taxon>
        <taxon>Bruchinae</taxon>
        <taxon>Bruchini</taxon>
        <taxon>Acanthoscelides</taxon>
    </lineage>
</organism>
<reference evidence="1" key="1">
    <citation type="submission" date="2022-03" db="EMBL/GenBank/DDBJ databases">
        <authorList>
            <person name="Sayadi A."/>
        </authorList>
    </citation>
    <scope>NUCLEOTIDE SEQUENCE</scope>
</reference>
<gene>
    <name evidence="1" type="ORF">ACAOBT_LOCUS2008</name>
</gene>
<keyword evidence="2" id="KW-1185">Reference proteome</keyword>